<evidence type="ECO:0000313" key="2">
    <source>
        <dbReference type="WBParaSite" id="PS1159_v2.g12612.t1"/>
    </source>
</evidence>
<dbReference type="Proteomes" id="UP000887580">
    <property type="component" value="Unplaced"/>
</dbReference>
<sequence>MEIFKALTLHGPLRPENLDRLKDNFIIIAPQMPKAGDLWYKFSKQVHEILQSVQNQYNGDIKRTYLTGFSFGGNGVFDIAVLNPNFFASIWSVDPTRLPTNDPKRPIWLSIGAMARQNTNGFIQKLNLKPANENFTEDRIYFDENADHVGTARLAYGNEKVYNWLLAKKLEF</sequence>
<reference evidence="2" key="1">
    <citation type="submission" date="2022-11" db="UniProtKB">
        <authorList>
            <consortium name="WormBaseParasite"/>
        </authorList>
    </citation>
    <scope>IDENTIFICATION</scope>
</reference>
<dbReference type="WBParaSite" id="PS1159_v2.g12612.t1">
    <property type="protein sequence ID" value="PS1159_v2.g12612.t1"/>
    <property type="gene ID" value="PS1159_v2.g12612"/>
</dbReference>
<accession>A0AC35F2X0</accession>
<organism evidence="1 2">
    <name type="scientific">Panagrolaimus sp. PS1159</name>
    <dbReference type="NCBI Taxonomy" id="55785"/>
    <lineage>
        <taxon>Eukaryota</taxon>
        <taxon>Metazoa</taxon>
        <taxon>Ecdysozoa</taxon>
        <taxon>Nematoda</taxon>
        <taxon>Chromadorea</taxon>
        <taxon>Rhabditida</taxon>
        <taxon>Tylenchina</taxon>
        <taxon>Panagrolaimomorpha</taxon>
        <taxon>Panagrolaimoidea</taxon>
        <taxon>Panagrolaimidae</taxon>
        <taxon>Panagrolaimus</taxon>
    </lineage>
</organism>
<evidence type="ECO:0000313" key="1">
    <source>
        <dbReference type="Proteomes" id="UP000887580"/>
    </source>
</evidence>
<name>A0AC35F2X0_9BILA</name>
<protein>
    <submittedName>
        <fullName evidence="2">Uncharacterized protein</fullName>
    </submittedName>
</protein>
<proteinExistence type="predicted"/>